<organism evidence="2 3">
    <name type="scientific">Nannospalax galili</name>
    <name type="common">Northern Israeli blind subterranean mole rat</name>
    <name type="synonym">Spalax galili</name>
    <dbReference type="NCBI Taxonomy" id="1026970"/>
    <lineage>
        <taxon>Eukaryota</taxon>
        <taxon>Metazoa</taxon>
        <taxon>Chordata</taxon>
        <taxon>Craniata</taxon>
        <taxon>Vertebrata</taxon>
        <taxon>Euteleostomi</taxon>
        <taxon>Mammalia</taxon>
        <taxon>Eutheria</taxon>
        <taxon>Euarchontoglires</taxon>
        <taxon>Glires</taxon>
        <taxon>Rodentia</taxon>
        <taxon>Myomorpha</taxon>
        <taxon>Muroidea</taxon>
        <taxon>Spalacidae</taxon>
        <taxon>Spalacinae</taxon>
        <taxon>Nannospalax</taxon>
    </lineage>
</organism>
<evidence type="ECO:0000313" key="2">
    <source>
        <dbReference type="Ensembl" id="ENSNGAP00000011357.1"/>
    </source>
</evidence>
<proteinExistence type="predicted"/>
<keyword evidence="3" id="KW-1185">Reference proteome</keyword>
<dbReference type="InterPro" id="IPR009003">
    <property type="entry name" value="Peptidase_S1_PA"/>
</dbReference>
<dbReference type="SUPFAM" id="SSF50494">
    <property type="entry name" value="Trypsin-like serine proteases"/>
    <property type="match status" value="1"/>
</dbReference>
<dbReference type="Ensembl" id="ENSNGAT00000016903.1">
    <property type="protein sequence ID" value="ENSNGAP00000011357.1"/>
    <property type="gene ID" value="ENSNGAG00000013525.1"/>
</dbReference>
<dbReference type="InterPro" id="IPR043504">
    <property type="entry name" value="Peptidase_S1_PA_chymotrypsin"/>
</dbReference>
<sequence length="152" mass="16619">NVNDSSWSLLCREEGTWFLTGIRDFSSNCLCPRAFSPLQTHIPVAAAVSILTSRLCRCIYQGILPPETCILYAEGQEDRCEVTSAPPLLCQTEEGPWVLMGMAVHGSRELFAAIGPEETRISQTVGEAHFLQPSGPPYWPPEGSNLCPPDLA</sequence>
<evidence type="ECO:0000313" key="3">
    <source>
        <dbReference type="Proteomes" id="UP000694381"/>
    </source>
</evidence>
<dbReference type="Gene3D" id="2.40.10.10">
    <property type="entry name" value="Trypsin-like serine proteases"/>
    <property type="match status" value="1"/>
</dbReference>
<protein>
    <submittedName>
        <fullName evidence="2">Uncharacterized protein</fullName>
    </submittedName>
</protein>
<reference evidence="2" key="1">
    <citation type="submission" date="2025-08" db="UniProtKB">
        <authorList>
            <consortium name="Ensembl"/>
        </authorList>
    </citation>
    <scope>IDENTIFICATION</scope>
</reference>
<evidence type="ECO:0000256" key="1">
    <source>
        <dbReference type="SAM" id="MobiDB-lite"/>
    </source>
</evidence>
<dbReference type="Proteomes" id="UP000694381">
    <property type="component" value="Unassembled WGS sequence"/>
</dbReference>
<reference evidence="2" key="2">
    <citation type="submission" date="2025-09" db="UniProtKB">
        <authorList>
            <consortium name="Ensembl"/>
        </authorList>
    </citation>
    <scope>IDENTIFICATION</scope>
</reference>
<name>A0A8C6R0U9_NANGA</name>
<accession>A0A8C6R0U9</accession>
<feature type="region of interest" description="Disordered" evidence="1">
    <location>
        <begin position="133"/>
        <end position="152"/>
    </location>
</feature>
<dbReference type="AlphaFoldDB" id="A0A8C6R0U9"/>